<evidence type="ECO:0000259" key="1">
    <source>
        <dbReference type="Pfam" id="PF01408"/>
    </source>
</evidence>
<dbReference type="GO" id="GO:0000166">
    <property type="term" value="F:nucleotide binding"/>
    <property type="evidence" value="ECO:0007669"/>
    <property type="project" value="InterPro"/>
</dbReference>
<dbReference type="Proteomes" id="UP000245946">
    <property type="component" value="Unassembled WGS sequence"/>
</dbReference>
<feature type="domain" description="Gfo/Idh/MocA-like oxidoreductase N-terminal" evidence="1">
    <location>
        <begin position="14"/>
        <end position="176"/>
    </location>
</feature>
<dbReference type="InterPro" id="IPR052515">
    <property type="entry name" value="Gfo/Idh/MocA_Oxidoreductase"/>
</dbReference>
<dbReference type="Gene3D" id="3.40.50.720">
    <property type="entry name" value="NAD(P)-binding Rossmann-like Domain"/>
    <property type="match status" value="1"/>
</dbReference>
<evidence type="ECO:0000313" key="3">
    <source>
        <dbReference type="EMBL" id="PWN99272.1"/>
    </source>
</evidence>
<evidence type="ECO:0000259" key="2">
    <source>
        <dbReference type="Pfam" id="PF08635"/>
    </source>
</evidence>
<keyword evidence="4" id="KW-1185">Reference proteome</keyword>
<dbReference type="RefSeq" id="XP_025599551.1">
    <property type="nucleotide sequence ID" value="XM_025740843.1"/>
</dbReference>
<dbReference type="InterPro" id="IPR036291">
    <property type="entry name" value="NAD(P)-bd_dom_sf"/>
</dbReference>
<gene>
    <name evidence="3" type="ORF">FA09DRAFT_316489</name>
</gene>
<protein>
    <recommendedName>
        <fullName evidence="5">NAD(P)-binding protein</fullName>
    </recommendedName>
</protein>
<evidence type="ECO:0000313" key="4">
    <source>
        <dbReference type="Proteomes" id="UP000245946"/>
    </source>
</evidence>
<reference evidence="3 4" key="1">
    <citation type="journal article" date="2018" name="Mol. Biol. Evol.">
        <title>Broad Genomic Sampling Reveals a Smut Pathogenic Ancestry of the Fungal Clade Ustilaginomycotina.</title>
        <authorList>
            <person name="Kijpornyongpan T."/>
            <person name="Mondo S.J."/>
            <person name="Barry K."/>
            <person name="Sandor L."/>
            <person name="Lee J."/>
            <person name="Lipzen A."/>
            <person name="Pangilinan J."/>
            <person name="LaButti K."/>
            <person name="Hainaut M."/>
            <person name="Henrissat B."/>
            <person name="Grigoriev I.V."/>
            <person name="Spatafora J.W."/>
            <person name="Aime M.C."/>
        </authorList>
    </citation>
    <scope>NUCLEOTIDE SEQUENCE [LARGE SCALE GENOMIC DNA]</scope>
    <source>
        <strain evidence="3 4">MCA 4186</strain>
    </source>
</reference>
<feature type="domain" description="Oxidoreductase putative C-terminal" evidence="2">
    <location>
        <begin position="180"/>
        <end position="325"/>
    </location>
</feature>
<accession>A0A316ZEC9</accession>
<evidence type="ECO:0008006" key="5">
    <source>
        <dbReference type="Google" id="ProtNLM"/>
    </source>
</evidence>
<proteinExistence type="predicted"/>
<dbReference type="AlphaFoldDB" id="A0A316ZEC9"/>
<dbReference type="OrthoDB" id="10250282at2759"/>
<dbReference type="GeneID" id="37268387"/>
<dbReference type="InterPro" id="IPR013944">
    <property type="entry name" value="OxRdtase_put_C"/>
</dbReference>
<dbReference type="Gene3D" id="3.30.360.10">
    <property type="entry name" value="Dihydrodipicolinate Reductase, domain 2"/>
    <property type="match status" value="1"/>
</dbReference>
<name>A0A316ZEC9_9BASI</name>
<organism evidence="3 4">
    <name type="scientific">Tilletiopsis washingtonensis</name>
    <dbReference type="NCBI Taxonomy" id="58919"/>
    <lineage>
        <taxon>Eukaryota</taxon>
        <taxon>Fungi</taxon>
        <taxon>Dikarya</taxon>
        <taxon>Basidiomycota</taxon>
        <taxon>Ustilaginomycotina</taxon>
        <taxon>Exobasidiomycetes</taxon>
        <taxon>Entylomatales</taxon>
        <taxon>Entylomatales incertae sedis</taxon>
        <taxon>Tilletiopsis</taxon>
    </lineage>
</organism>
<dbReference type="InterPro" id="IPR000683">
    <property type="entry name" value="Gfo/Idh/MocA-like_OxRdtase_N"/>
</dbReference>
<dbReference type="Pfam" id="PF01408">
    <property type="entry name" value="GFO_IDH_MocA"/>
    <property type="match status" value="1"/>
</dbReference>
<dbReference type="EMBL" id="KZ819288">
    <property type="protein sequence ID" value="PWN99272.1"/>
    <property type="molecule type" value="Genomic_DNA"/>
</dbReference>
<dbReference type="PANTHER" id="PTHR43249">
    <property type="entry name" value="UDP-N-ACETYL-2-AMINO-2-DEOXY-D-GLUCURONATE OXIDASE"/>
    <property type="match status" value="1"/>
</dbReference>
<dbReference type="SUPFAM" id="SSF51735">
    <property type="entry name" value="NAD(P)-binding Rossmann-fold domains"/>
    <property type="match status" value="1"/>
</dbReference>
<dbReference type="STRING" id="58919.A0A316ZEC9"/>
<dbReference type="PANTHER" id="PTHR43249:SF1">
    <property type="entry name" value="D-GLUCOSIDE 3-DEHYDROGENASE"/>
    <property type="match status" value="1"/>
</dbReference>
<sequence>MSPTAAAAEPSATFNVVFLGAGEIHFGTLEGSWNHSLRLETLLGARLRVLALIDPDVPRSRSRVATKHAHDDKHVRQAWQDTLCAASPEEAAEQLRKDGKEEVHLVLIGAPPHVRGALAPGRDLEVRVLKALGHAKAIFLEKPVAAADPLTTEPEAAEVQARLEHWATGGKVVGVGYMLRYLRPIQLMRQLMNEHQLRPMCINARYFMAYEQAVKTAWWDVEISGGPIVEQGTHFVDLLRYLAGASNPALPETILAHTVTHDEPAGQVSKLSFDEKAIVEPHRRIPRVTNAVWKHADGTVASLIHVVGLHAPPYHAELEVIADGWRFALQGAYDPVPKLAVRKPGSSEDEIFEFPNDDPFEHEFEAIISAIDGAGATNGHANGNGIKKASPILSSYVDARQTYNLTWQIRRASERSQKELAARKQNGH</sequence>
<dbReference type="SUPFAM" id="SSF55347">
    <property type="entry name" value="Glyceraldehyde-3-phosphate dehydrogenase-like, C-terminal domain"/>
    <property type="match status" value="1"/>
</dbReference>
<dbReference type="Pfam" id="PF08635">
    <property type="entry name" value="ox_reductase_C"/>
    <property type="match status" value="1"/>
</dbReference>